<gene>
    <name evidence="1" type="ORF">M9H77_03478</name>
</gene>
<reference evidence="2" key="1">
    <citation type="journal article" date="2023" name="Nat. Plants">
        <title>Single-cell RNA sequencing provides a high-resolution roadmap for understanding the multicellular compartmentation of specialized metabolism.</title>
        <authorList>
            <person name="Sun S."/>
            <person name="Shen X."/>
            <person name="Li Y."/>
            <person name="Li Y."/>
            <person name="Wang S."/>
            <person name="Li R."/>
            <person name="Zhang H."/>
            <person name="Shen G."/>
            <person name="Guo B."/>
            <person name="Wei J."/>
            <person name="Xu J."/>
            <person name="St-Pierre B."/>
            <person name="Chen S."/>
            <person name="Sun C."/>
        </authorList>
    </citation>
    <scope>NUCLEOTIDE SEQUENCE [LARGE SCALE GENOMIC DNA]</scope>
</reference>
<evidence type="ECO:0000313" key="1">
    <source>
        <dbReference type="EMBL" id="KAI5682250.1"/>
    </source>
</evidence>
<accession>A0ACC0CBE7</accession>
<name>A0ACC0CBE7_CATRO</name>
<proteinExistence type="predicted"/>
<organism evidence="1 2">
    <name type="scientific">Catharanthus roseus</name>
    <name type="common">Madagascar periwinkle</name>
    <name type="synonym">Vinca rosea</name>
    <dbReference type="NCBI Taxonomy" id="4058"/>
    <lineage>
        <taxon>Eukaryota</taxon>
        <taxon>Viridiplantae</taxon>
        <taxon>Streptophyta</taxon>
        <taxon>Embryophyta</taxon>
        <taxon>Tracheophyta</taxon>
        <taxon>Spermatophyta</taxon>
        <taxon>Magnoliopsida</taxon>
        <taxon>eudicotyledons</taxon>
        <taxon>Gunneridae</taxon>
        <taxon>Pentapetalae</taxon>
        <taxon>asterids</taxon>
        <taxon>lamiids</taxon>
        <taxon>Gentianales</taxon>
        <taxon>Apocynaceae</taxon>
        <taxon>Rauvolfioideae</taxon>
        <taxon>Vinceae</taxon>
        <taxon>Catharanthinae</taxon>
        <taxon>Catharanthus</taxon>
    </lineage>
</organism>
<comment type="caution">
    <text evidence="1">The sequence shown here is derived from an EMBL/GenBank/DDBJ whole genome shotgun (WGS) entry which is preliminary data.</text>
</comment>
<dbReference type="Proteomes" id="UP001060085">
    <property type="component" value="Linkage Group LG01"/>
</dbReference>
<protein>
    <submittedName>
        <fullName evidence="1">Uncharacterized protein</fullName>
    </submittedName>
</protein>
<keyword evidence="2" id="KW-1185">Reference proteome</keyword>
<sequence length="220" mass="25707">MSSSRKVETVTFCHCAQKSELTVVPLVSFYCPILELSDLSVQRFFLLLLFLLFWPVILLGGKTSSSLQEVLVHYSWGCLLGNRLRPPWRQRSWVVCQASSNWSSNHIASLGYRASILWRSLLERHNLLSLGLGHCISNNLSTCIWLDKWNSSFNGFSPSTFFLDRGRERKVADLIYLNQYCWREDRVMHLFLHHEAEVILQTRLNPLGWKRIYYLFFPCT</sequence>
<evidence type="ECO:0000313" key="2">
    <source>
        <dbReference type="Proteomes" id="UP001060085"/>
    </source>
</evidence>
<dbReference type="EMBL" id="CM044701">
    <property type="protein sequence ID" value="KAI5682250.1"/>
    <property type="molecule type" value="Genomic_DNA"/>
</dbReference>